<accession>A0A4R5MCJ5</accession>
<gene>
    <name evidence="1" type="ORF">EYW47_09000</name>
</gene>
<evidence type="ECO:0000313" key="1">
    <source>
        <dbReference type="EMBL" id="TDG24676.1"/>
    </source>
</evidence>
<dbReference type="AlphaFoldDB" id="A0A4R5MCJ5"/>
<organism evidence="1 2">
    <name type="scientific">Paraburkholderia silviterrae</name>
    <dbReference type="NCBI Taxonomy" id="2528715"/>
    <lineage>
        <taxon>Bacteria</taxon>
        <taxon>Pseudomonadati</taxon>
        <taxon>Pseudomonadota</taxon>
        <taxon>Betaproteobacteria</taxon>
        <taxon>Burkholderiales</taxon>
        <taxon>Burkholderiaceae</taxon>
        <taxon>Paraburkholderia</taxon>
    </lineage>
</organism>
<dbReference type="OrthoDB" id="5196236at2"/>
<sequence length="162" mass="18571">MLTDIGEYIVGAYLQLKLDCDVIDYNVRPPGGGLQGLEELDVIGLNLKTRTAYLCEVTTHIRGLQYGDHRMTIDRVERKYKRQQQYGKKYLPDFSRQHMLWSPVVPKGFLTNALSEINGLQCVINGEYKRRIGELQALAAETTHDARNPVFRLLQILAHLRD</sequence>
<comment type="caution">
    <text evidence="1">The sequence shown here is derived from an EMBL/GenBank/DDBJ whole genome shotgun (WGS) entry which is preliminary data.</text>
</comment>
<dbReference type="EMBL" id="SMRP01000003">
    <property type="protein sequence ID" value="TDG24676.1"/>
    <property type="molecule type" value="Genomic_DNA"/>
</dbReference>
<proteinExistence type="predicted"/>
<protein>
    <submittedName>
        <fullName evidence="1">Uncharacterized protein</fullName>
    </submittedName>
</protein>
<name>A0A4R5MCJ5_9BURK</name>
<reference evidence="1 2" key="1">
    <citation type="submission" date="2019-03" db="EMBL/GenBank/DDBJ databases">
        <title>Paraburkholderia sp. 4M-K11, isolated from subtropical forest soil.</title>
        <authorList>
            <person name="Gao Z.-H."/>
            <person name="Qiu L.-H."/>
        </authorList>
    </citation>
    <scope>NUCLEOTIDE SEQUENCE [LARGE SCALE GENOMIC DNA]</scope>
    <source>
        <strain evidence="1 2">4M-K11</strain>
    </source>
</reference>
<evidence type="ECO:0000313" key="2">
    <source>
        <dbReference type="Proteomes" id="UP000295722"/>
    </source>
</evidence>
<dbReference type="Proteomes" id="UP000295722">
    <property type="component" value="Unassembled WGS sequence"/>
</dbReference>
<dbReference type="RefSeq" id="WP_133194513.1">
    <property type="nucleotide sequence ID" value="NZ_JBHUCW010000006.1"/>
</dbReference>
<keyword evidence="2" id="KW-1185">Reference proteome</keyword>